<feature type="domain" description="Four-carbon acid sugar kinase N-terminal" evidence="7">
    <location>
        <begin position="6"/>
        <end position="106"/>
    </location>
</feature>
<keyword evidence="3" id="KW-0547">Nucleotide-binding</keyword>
<dbReference type="RefSeq" id="WP_022092094.1">
    <property type="nucleotide sequence ID" value="NZ_BAABYN010000001.1"/>
</dbReference>
<feature type="domain" description="Four-carbon acid sugar kinase nucleotide binding" evidence="8">
    <location>
        <begin position="116"/>
        <end position="224"/>
    </location>
</feature>
<dbReference type="SUPFAM" id="SSF142764">
    <property type="entry name" value="YgbK-like"/>
    <property type="match status" value="2"/>
</dbReference>
<evidence type="ECO:0000259" key="8">
    <source>
        <dbReference type="Pfam" id="PF17042"/>
    </source>
</evidence>
<evidence type="ECO:0000259" key="7">
    <source>
        <dbReference type="Pfam" id="PF07005"/>
    </source>
</evidence>
<dbReference type="AlphaFoldDB" id="A0A173SMZ3"/>
<dbReference type="Proteomes" id="UP000095598">
    <property type="component" value="Unassembled WGS sequence"/>
</dbReference>
<protein>
    <submittedName>
        <fullName evidence="9">Uncharacterized protein conserved in bacteria</fullName>
    </submittedName>
</protein>
<keyword evidence="6" id="KW-0119">Carbohydrate metabolism</keyword>
<dbReference type="Gene3D" id="3.40.50.10840">
    <property type="entry name" value="Putative sugar-binding, N-terminal domain"/>
    <property type="match status" value="1"/>
</dbReference>
<dbReference type="Pfam" id="PF17042">
    <property type="entry name" value="NBD_C"/>
    <property type="match status" value="1"/>
</dbReference>
<evidence type="ECO:0000256" key="6">
    <source>
        <dbReference type="ARBA" id="ARBA00023277"/>
    </source>
</evidence>
<dbReference type="Proteomes" id="UP000095564">
    <property type="component" value="Unassembled WGS sequence"/>
</dbReference>
<organism evidence="9 12">
    <name type="scientific">Anaerostipes hadrus</name>
    <dbReference type="NCBI Taxonomy" id="649756"/>
    <lineage>
        <taxon>Bacteria</taxon>
        <taxon>Bacillati</taxon>
        <taxon>Bacillota</taxon>
        <taxon>Clostridia</taxon>
        <taxon>Lachnospirales</taxon>
        <taxon>Lachnospiraceae</taxon>
        <taxon>Anaerostipes</taxon>
    </lineage>
</organism>
<evidence type="ECO:0000313" key="10">
    <source>
        <dbReference type="EMBL" id="CUO88437.1"/>
    </source>
</evidence>
<evidence type="ECO:0000256" key="3">
    <source>
        <dbReference type="ARBA" id="ARBA00022741"/>
    </source>
</evidence>
<accession>A0A173SMZ3</accession>
<sequence>MNRIKLAVIADDFTGGADAASFLKRKHANVVLLTGIPLMLPDCDCVVFALKIRSVPVSDAIKKVHDVLLFLEQYQVEHLYYKYCSTFDSTPKGNIGPVMDFLLDYYDLTYITSLIDAQKSPLLIYSDAVLKDFKTEKKSPAFYTAAKKIESILSFIAVYAKDHNYHKIIVAGGETSGAVTTGLGYSSFYIGQEICPGVPVLIPEENRYLQLILKSGNFGSEDFFLKAMEM</sequence>
<evidence type="ECO:0000256" key="5">
    <source>
        <dbReference type="ARBA" id="ARBA00022840"/>
    </source>
</evidence>
<proteinExistence type="inferred from homology"/>
<dbReference type="Pfam" id="PF07005">
    <property type="entry name" value="SBD_N"/>
    <property type="match status" value="1"/>
</dbReference>
<keyword evidence="5" id="KW-0067">ATP-binding</keyword>
<evidence type="ECO:0000313" key="11">
    <source>
        <dbReference type="Proteomes" id="UP000095564"/>
    </source>
</evidence>
<evidence type="ECO:0000256" key="2">
    <source>
        <dbReference type="ARBA" id="ARBA00022679"/>
    </source>
</evidence>
<comment type="similarity">
    <text evidence="1">Belongs to the four-carbon acid sugar kinase family.</text>
</comment>
<dbReference type="OrthoDB" id="9778478at2"/>
<keyword evidence="2" id="KW-0808">Transferase</keyword>
<gene>
    <name evidence="9" type="ORF">ERS852425_01366</name>
    <name evidence="10" type="ORF">ERS852520_00075</name>
</gene>
<evidence type="ECO:0000313" key="9">
    <source>
        <dbReference type="EMBL" id="CUM90528.1"/>
    </source>
</evidence>
<dbReference type="InterPro" id="IPR042213">
    <property type="entry name" value="NBD_C_sf"/>
</dbReference>
<dbReference type="InterPro" id="IPR031475">
    <property type="entry name" value="NBD_C"/>
</dbReference>
<dbReference type="InterPro" id="IPR010737">
    <property type="entry name" value="4-carb_acid_sugar_kinase_N"/>
</dbReference>
<dbReference type="EMBL" id="CYXT01000008">
    <property type="protein sequence ID" value="CUM90528.1"/>
    <property type="molecule type" value="Genomic_DNA"/>
</dbReference>
<dbReference type="GO" id="GO:0016301">
    <property type="term" value="F:kinase activity"/>
    <property type="evidence" value="ECO:0007669"/>
    <property type="project" value="UniProtKB-KW"/>
</dbReference>
<dbReference type="GO" id="GO:0005524">
    <property type="term" value="F:ATP binding"/>
    <property type="evidence" value="ECO:0007669"/>
    <property type="project" value="UniProtKB-KW"/>
</dbReference>
<evidence type="ECO:0000256" key="4">
    <source>
        <dbReference type="ARBA" id="ARBA00022777"/>
    </source>
</evidence>
<keyword evidence="4" id="KW-0418">Kinase</keyword>
<name>A0A173SMZ3_ANAHA</name>
<dbReference type="InterPro" id="IPR037051">
    <property type="entry name" value="4-carb_acid_sugar_kinase_N_sf"/>
</dbReference>
<reference evidence="11 12" key="1">
    <citation type="submission" date="2015-09" db="EMBL/GenBank/DDBJ databases">
        <authorList>
            <consortium name="Pathogen Informatics"/>
        </authorList>
    </citation>
    <scope>NUCLEOTIDE SEQUENCE [LARGE SCALE GENOMIC DNA]</scope>
    <source>
        <strain evidence="9 12">2789STDY5608868</strain>
        <strain evidence="10 11">2789STDY5834908</strain>
    </source>
</reference>
<evidence type="ECO:0000256" key="1">
    <source>
        <dbReference type="ARBA" id="ARBA00005715"/>
    </source>
</evidence>
<dbReference type="EMBL" id="CZAU01000001">
    <property type="protein sequence ID" value="CUO88437.1"/>
    <property type="molecule type" value="Genomic_DNA"/>
</dbReference>
<evidence type="ECO:0000313" key="12">
    <source>
        <dbReference type="Proteomes" id="UP000095598"/>
    </source>
</evidence>
<dbReference type="Gene3D" id="3.40.980.20">
    <property type="entry name" value="Four-carbon acid sugar kinase, nucleotide binding domain"/>
    <property type="match status" value="1"/>
</dbReference>